<evidence type="ECO:0000313" key="3">
    <source>
        <dbReference type="EMBL" id="KKW69213.1"/>
    </source>
</evidence>
<organism evidence="3 4">
    <name type="scientific">Lampropedia cohaerens</name>
    <dbReference type="NCBI Taxonomy" id="1610491"/>
    <lineage>
        <taxon>Bacteria</taxon>
        <taxon>Pseudomonadati</taxon>
        <taxon>Pseudomonadota</taxon>
        <taxon>Betaproteobacteria</taxon>
        <taxon>Burkholderiales</taxon>
        <taxon>Comamonadaceae</taxon>
        <taxon>Lampropedia</taxon>
    </lineage>
</organism>
<keyword evidence="1" id="KW-0540">Nuclease</keyword>
<dbReference type="AlphaFoldDB" id="A0A0U1Q365"/>
<keyword evidence="2" id="KW-0378">Hydrolase</keyword>
<dbReference type="EMBL" id="LBNQ01000009">
    <property type="protein sequence ID" value="KKW69213.1"/>
    <property type="molecule type" value="Genomic_DNA"/>
</dbReference>
<dbReference type="Gene3D" id="3.10.450.30">
    <property type="entry name" value="Microbial ribonucleases"/>
    <property type="match status" value="1"/>
</dbReference>
<name>A0A0U1Q365_9BURK</name>
<dbReference type="STRING" id="1610491.AAV94_01575"/>
<reference evidence="3 4" key="1">
    <citation type="submission" date="2015-05" db="EMBL/GenBank/DDBJ databases">
        <title>Draft genome sequence of Lampropedia sp. CT6, isolated from the microbial mat of a hot water spring, located at Manikaran, India.</title>
        <authorList>
            <person name="Tripathi C."/>
            <person name="Rani P."/>
            <person name="Mahato N.K."/>
            <person name="Lal R."/>
        </authorList>
    </citation>
    <scope>NUCLEOTIDE SEQUENCE [LARGE SCALE GENOMIC DNA]</scope>
    <source>
        <strain evidence="3 4">CT6</strain>
    </source>
</reference>
<dbReference type="PATRIC" id="fig|1610491.3.peg.323"/>
<proteinExistence type="predicted"/>
<protein>
    <submittedName>
        <fullName evidence="3">Uncharacterized protein</fullName>
    </submittedName>
</protein>
<dbReference type="GO" id="GO:0016787">
    <property type="term" value="F:hydrolase activity"/>
    <property type="evidence" value="ECO:0007669"/>
    <property type="project" value="UniProtKB-KW"/>
</dbReference>
<dbReference type="InterPro" id="IPR000026">
    <property type="entry name" value="N1-like"/>
</dbReference>
<evidence type="ECO:0000313" key="4">
    <source>
        <dbReference type="Proteomes" id="UP000050580"/>
    </source>
</evidence>
<evidence type="ECO:0000256" key="1">
    <source>
        <dbReference type="ARBA" id="ARBA00022722"/>
    </source>
</evidence>
<evidence type="ECO:0000256" key="2">
    <source>
        <dbReference type="ARBA" id="ARBA00022801"/>
    </source>
</evidence>
<comment type="caution">
    <text evidence="3">The sequence shown here is derived from an EMBL/GenBank/DDBJ whole genome shotgun (WGS) entry which is preliminary data.</text>
</comment>
<dbReference type="SUPFAM" id="SSF53933">
    <property type="entry name" value="Microbial ribonucleases"/>
    <property type="match status" value="1"/>
</dbReference>
<dbReference type="Pfam" id="PF00545">
    <property type="entry name" value="Ribonuclease"/>
    <property type="match status" value="1"/>
</dbReference>
<dbReference type="GO" id="GO:0004521">
    <property type="term" value="F:RNA endonuclease activity"/>
    <property type="evidence" value="ECO:0007669"/>
    <property type="project" value="InterPro"/>
</dbReference>
<accession>A0A0U1Q365</accession>
<gene>
    <name evidence="3" type="ORF">AAV94_01575</name>
</gene>
<dbReference type="Proteomes" id="UP000050580">
    <property type="component" value="Unassembled WGS sequence"/>
</dbReference>
<keyword evidence="4" id="KW-1185">Reference proteome</keyword>
<dbReference type="GO" id="GO:0003723">
    <property type="term" value="F:RNA binding"/>
    <property type="evidence" value="ECO:0007669"/>
    <property type="project" value="InterPro"/>
</dbReference>
<dbReference type="InterPro" id="IPR016191">
    <property type="entry name" value="Ribonuclease/ribotoxin"/>
</dbReference>
<sequence length="102" mass="11513">MAPSGSATIAWQQLPPEAHTTYGLIRQGGPFPYDRDGSTFFNRERLLPAQPRGYYREYTVRTPGVPHRGARRIVCGGRQPREPEACYYTADHYNSFALIIAP</sequence>